<accession>A0AAW4PKB3</accession>
<feature type="domain" description="Transposase IS200-like" evidence="1">
    <location>
        <begin position="22"/>
        <end position="142"/>
    </location>
</feature>
<dbReference type="Gene3D" id="3.30.70.1290">
    <property type="entry name" value="Transposase IS200-like"/>
    <property type="match status" value="1"/>
</dbReference>
<dbReference type="InterPro" id="IPR002686">
    <property type="entry name" value="Transposase_17"/>
</dbReference>
<sequence>MRRKPTPEGWDEYDLETGAHSTYSLHYHLVLVVKYRREVFNEELRDFFREVVNGFADNYGVEIKNLEADRDHVHLLFKATPTTDLAKFINVPKGASARRIRNEYGDHIEDKRWGDSFWADSYCLISTGQVSLDVLKEYVENQRERDDE</sequence>
<protein>
    <submittedName>
        <fullName evidence="2">IS200/IS605 family transposase</fullName>
    </submittedName>
</protein>
<dbReference type="SUPFAM" id="SSF143422">
    <property type="entry name" value="Transposase IS200-like"/>
    <property type="match status" value="1"/>
</dbReference>
<dbReference type="Pfam" id="PF01797">
    <property type="entry name" value="Y1_Tnp"/>
    <property type="match status" value="1"/>
</dbReference>
<dbReference type="SMART" id="SM01321">
    <property type="entry name" value="Y1_Tnp"/>
    <property type="match status" value="1"/>
</dbReference>
<evidence type="ECO:0000313" key="3">
    <source>
        <dbReference type="Proteomes" id="UP001430455"/>
    </source>
</evidence>
<gene>
    <name evidence="2" type="primary">tnpA</name>
    <name evidence="2" type="ORF">EGH23_23330</name>
</gene>
<dbReference type="Proteomes" id="UP001430455">
    <property type="component" value="Unassembled WGS sequence"/>
</dbReference>
<dbReference type="EMBL" id="RKLT01000028">
    <property type="protein sequence ID" value="MBX0297805.1"/>
    <property type="molecule type" value="Genomic_DNA"/>
</dbReference>
<dbReference type="InterPro" id="IPR036515">
    <property type="entry name" value="Transposase_17_sf"/>
</dbReference>
<dbReference type="PANTHER" id="PTHR33360">
    <property type="entry name" value="TRANSPOSASE FOR INSERTION SEQUENCE ELEMENT IS200"/>
    <property type="match status" value="1"/>
</dbReference>
<dbReference type="GO" id="GO:0003677">
    <property type="term" value="F:DNA binding"/>
    <property type="evidence" value="ECO:0007669"/>
    <property type="project" value="InterPro"/>
</dbReference>
<keyword evidence="3" id="KW-1185">Reference proteome</keyword>
<dbReference type="GO" id="GO:0004803">
    <property type="term" value="F:transposase activity"/>
    <property type="evidence" value="ECO:0007669"/>
    <property type="project" value="InterPro"/>
</dbReference>
<organism evidence="2 3">
    <name type="scientific">Haloarcula nitratireducens</name>
    <dbReference type="NCBI Taxonomy" id="2487749"/>
    <lineage>
        <taxon>Archaea</taxon>
        <taxon>Methanobacteriati</taxon>
        <taxon>Methanobacteriota</taxon>
        <taxon>Stenosarchaea group</taxon>
        <taxon>Halobacteria</taxon>
        <taxon>Halobacteriales</taxon>
        <taxon>Haloarculaceae</taxon>
        <taxon>Haloarcula</taxon>
    </lineage>
</organism>
<dbReference type="NCBIfam" id="NF033573">
    <property type="entry name" value="transpos_IS200"/>
    <property type="match status" value="1"/>
</dbReference>
<reference evidence="2 3" key="1">
    <citation type="submission" date="2021-06" db="EMBL/GenBank/DDBJ databases">
        <title>Halomicroarcula sp. a new haloarchaeum isolated from saline soil.</title>
        <authorList>
            <person name="Duran-Viseras A."/>
            <person name="Sanchez-Porro C."/>
            <person name="Ventosa A."/>
        </authorList>
    </citation>
    <scope>NUCLEOTIDE SEQUENCE [LARGE SCALE GENOMIC DNA]</scope>
    <source>
        <strain evidence="2 3">F27</strain>
    </source>
</reference>
<dbReference type="GO" id="GO:0006313">
    <property type="term" value="P:DNA transposition"/>
    <property type="evidence" value="ECO:0007669"/>
    <property type="project" value="InterPro"/>
</dbReference>
<evidence type="ECO:0000259" key="1">
    <source>
        <dbReference type="SMART" id="SM01321"/>
    </source>
</evidence>
<comment type="caution">
    <text evidence="2">The sequence shown here is derived from an EMBL/GenBank/DDBJ whole genome shotgun (WGS) entry which is preliminary data.</text>
</comment>
<proteinExistence type="predicted"/>
<dbReference type="AlphaFoldDB" id="A0AAW4PKB3"/>
<name>A0AAW4PKB3_9EURY</name>
<dbReference type="PANTHER" id="PTHR33360:SF4">
    <property type="entry name" value="TRANSPOSASE IS200-LIKE PROTEIN"/>
    <property type="match status" value="1"/>
</dbReference>
<dbReference type="RefSeq" id="WP_220582389.1">
    <property type="nucleotide sequence ID" value="NZ_RKLT01000028.1"/>
</dbReference>
<evidence type="ECO:0000313" key="2">
    <source>
        <dbReference type="EMBL" id="MBX0297805.1"/>
    </source>
</evidence>